<name>A0A1D6I994_MAIZE</name>
<sequence>MEEWSRQLSRGGGGVRRGRILSGDQYSAVRSGSRGCAELGGSGSGRGSGLDQRVAGSAAAWVEAKMDRPLALSSEMDRPLAACFSLLLVAMDHRRKHLAKPDLHGGLNRKARVLRLLPPVTACARGFPAALGGPPLAANGVHQTLDRAAQGS</sequence>
<proteinExistence type="predicted"/>
<dbReference type="InParanoid" id="A0A1D6I994"/>
<protein>
    <submittedName>
        <fullName evidence="1">Uncharacterized protein</fullName>
    </submittedName>
</protein>
<organism evidence="1">
    <name type="scientific">Zea mays</name>
    <name type="common">Maize</name>
    <dbReference type="NCBI Taxonomy" id="4577"/>
    <lineage>
        <taxon>Eukaryota</taxon>
        <taxon>Viridiplantae</taxon>
        <taxon>Streptophyta</taxon>
        <taxon>Embryophyta</taxon>
        <taxon>Tracheophyta</taxon>
        <taxon>Spermatophyta</taxon>
        <taxon>Magnoliopsida</taxon>
        <taxon>Liliopsida</taxon>
        <taxon>Poales</taxon>
        <taxon>Poaceae</taxon>
        <taxon>PACMAD clade</taxon>
        <taxon>Panicoideae</taxon>
        <taxon>Andropogonodae</taxon>
        <taxon>Andropogoneae</taxon>
        <taxon>Tripsacinae</taxon>
        <taxon>Zea</taxon>
    </lineage>
</organism>
<dbReference type="EMBL" id="CM007650">
    <property type="protein sequence ID" value="ONM56598.1"/>
    <property type="molecule type" value="Genomic_DNA"/>
</dbReference>
<dbReference type="IntAct" id="A0A1D6I994">
    <property type="interactions" value="1"/>
</dbReference>
<evidence type="ECO:0000313" key="1">
    <source>
        <dbReference type="EMBL" id="ONM56598.1"/>
    </source>
</evidence>
<gene>
    <name evidence="1" type="ORF">ZEAMMB73_Zm00001d021239</name>
</gene>
<accession>A0A1D6I994</accession>
<dbReference type="PaxDb" id="4577-GRMZM2G087128_P01"/>
<dbReference type="AlphaFoldDB" id="A0A1D6I994"/>
<reference evidence="1" key="1">
    <citation type="submission" date="2015-12" db="EMBL/GenBank/DDBJ databases">
        <title>Update maize B73 reference genome by single molecule sequencing technologies.</title>
        <authorList>
            <consortium name="Maize Genome Sequencing Project"/>
            <person name="Ware D."/>
        </authorList>
    </citation>
    <scope>NUCLEOTIDE SEQUENCE [LARGE SCALE GENOMIC DNA]</scope>
    <source>
        <tissue evidence="1">Seedling</tissue>
    </source>
</reference>